<sequence length="410" mass="46778">MHHTNTSVFDKKVYIPYMSDAAYALSAAFKRCGVDSEVMEAPDNSTIGYGLKYTNGNECMPCFVTTGDIIKVIEKPGFDPKSSAFFMPTSPGPCKFGQYNRLHELVLDNMGYNEVEFLVPSAGKSYTDFVGDKATLFRRTAWQGCLAVDTLEKALYRVRPYEINKGETEIVYRQCRDIIVDTIEKGKEIYDAMEVCAKKFESIPIKDEKRPIIGIVGEIFLRLNKFTNNFTIEKIESLGAEVAVVPTYKWITFTTYQYTADAYKNKKFKDMFLSFLVNYYQKKDESNMFKPFSKLLRNQKETNIKEVLEYAKKYIDIAIGGEAILTVGESIDFAKRGYSGVVSIHPFHCMPGSIVQAISKKFREDLNNFPWINLWFDGQESTNLMLRLEAFIHQAKQWQGGSNVFSEEAA</sequence>
<name>A0A519BMQ4_9DELT</name>
<accession>A0A519BMQ4</accession>
<protein>
    <recommendedName>
        <fullName evidence="3">CoA activase</fullName>
    </recommendedName>
</protein>
<gene>
    <name evidence="1" type="ORF">EVG15_05610</name>
</gene>
<reference evidence="1 2" key="1">
    <citation type="journal article" date="2019" name="ISME J.">
        <title>Insights into ecological role of a new deltaproteobacterial order Candidatus Acidulodesulfobacterales by metagenomics and metatranscriptomics.</title>
        <authorList>
            <person name="Tan S."/>
            <person name="Liu J."/>
            <person name="Fang Y."/>
            <person name="Hedlund B.P."/>
            <person name="Lian Z.H."/>
            <person name="Huang L.Y."/>
            <person name="Li J.T."/>
            <person name="Huang L.N."/>
            <person name="Li W.J."/>
            <person name="Jiang H.C."/>
            <person name="Dong H.L."/>
            <person name="Shu W.S."/>
        </authorList>
    </citation>
    <scope>NUCLEOTIDE SEQUENCE [LARGE SCALE GENOMIC DNA]</scope>
    <source>
        <strain evidence="1">AP1</strain>
    </source>
</reference>
<evidence type="ECO:0008006" key="3">
    <source>
        <dbReference type="Google" id="ProtNLM"/>
    </source>
</evidence>
<proteinExistence type="predicted"/>
<evidence type="ECO:0000313" key="1">
    <source>
        <dbReference type="EMBL" id="RZD18509.1"/>
    </source>
</evidence>
<dbReference type="EMBL" id="SGBB01000008">
    <property type="protein sequence ID" value="RZD18509.1"/>
    <property type="molecule type" value="Genomic_DNA"/>
</dbReference>
<evidence type="ECO:0000313" key="2">
    <source>
        <dbReference type="Proteomes" id="UP000319296"/>
    </source>
</evidence>
<dbReference type="InterPro" id="IPR051805">
    <property type="entry name" value="Dehydratase_Activator_Redct"/>
</dbReference>
<dbReference type="PANTHER" id="PTHR32329">
    <property type="entry name" value="BIFUNCTIONAL PROTEIN [INCLUDES 2-HYDROXYACYL-COA DEHYDRATASE (N-TER) AND ITS ACTIVATOR DOMAIN (C_TERM)-RELATED"/>
    <property type="match status" value="1"/>
</dbReference>
<organism evidence="1 2">
    <name type="scientific">Candidatus Acididesulfobacter diazotrophicus</name>
    <dbReference type="NCBI Taxonomy" id="2597226"/>
    <lineage>
        <taxon>Bacteria</taxon>
        <taxon>Deltaproteobacteria</taxon>
        <taxon>Candidatus Acidulodesulfobacterales</taxon>
        <taxon>Candidatus Acididesulfobacter</taxon>
    </lineage>
</organism>
<dbReference type="PANTHER" id="PTHR32329:SF2">
    <property type="entry name" value="BIFUNCTIONAL PROTEIN [INCLUDES 2-HYDROXYACYL-COA DEHYDRATASE (N-TER) AND ITS ACTIVATOR DOMAIN (C_TERM)"/>
    <property type="match status" value="1"/>
</dbReference>
<dbReference type="AlphaFoldDB" id="A0A519BMQ4"/>
<dbReference type="Proteomes" id="UP000319296">
    <property type="component" value="Unassembled WGS sequence"/>
</dbReference>
<comment type="caution">
    <text evidence="1">The sequence shown here is derived from an EMBL/GenBank/DDBJ whole genome shotgun (WGS) entry which is preliminary data.</text>
</comment>